<organism evidence="2">
    <name type="scientific">Cacopsylla melanoneura</name>
    <dbReference type="NCBI Taxonomy" id="428564"/>
    <lineage>
        <taxon>Eukaryota</taxon>
        <taxon>Metazoa</taxon>
        <taxon>Ecdysozoa</taxon>
        <taxon>Arthropoda</taxon>
        <taxon>Hexapoda</taxon>
        <taxon>Insecta</taxon>
        <taxon>Pterygota</taxon>
        <taxon>Neoptera</taxon>
        <taxon>Paraneoptera</taxon>
        <taxon>Hemiptera</taxon>
        <taxon>Sternorrhyncha</taxon>
        <taxon>Psylloidea</taxon>
        <taxon>Psyllidae</taxon>
        <taxon>Psyllinae</taxon>
        <taxon>Cacopsylla</taxon>
    </lineage>
</organism>
<evidence type="ECO:0000313" key="2">
    <source>
        <dbReference type="EMBL" id="CAG6707702.1"/>
    </source>
</evidence>
<accession>A0A8D8XSE1</accession>
<feature type="region of interest" description="Disordered" evidence="1">
    <location>
        <begin position="106"/>
        <end position="125"/>
    </location>
</feature>
<evidence type="ECO:0000256" key="1">
    <source>
        <dbReference type="SAM" id="MobiDB-lite"/>
    </source>
</evidence>
<dbReference type="AlphaFoldDB" id="A0A8D8XSE1"/>
<dbReference type="EMBL" id="HBUF01344433">
    <property type="protein sequence ID" value="CAG6707708.1"/>
    <property type="molecule type" value="Transcribed_RNA"/>
</dbReference>
<reference evidence="2" key="1">
    <citation type="submission" date="2021-05" db="EMBL/GenBank/DDBJ databases">
        <authorList>
            <person name="Alioto T."/>
            <person name="Alioto T."/>
            <person name="Gomez Garrido J."/>
        </authorList>
    </citation>
    <scope>NUCLEOTIDE SEQUENCE</scope>
</reference>
<protein>
    <submittedName>
        <fullName evidence="2">Uncharacterized protein</fullName>
    </submittedName>
</protein>
<feature type="compositionally biased region" description="Low complexity" evidence="1">
    <location>
        <begin position="111"/>
        <end position="120"/>
    </location>
</feature>
<proteinExistence type="predicted"/>
<dbReference type="EMBL" id="HBUF01344431">
    <property type="protein sequence ID" value="CAG6707702.1"/>
    <property type="molecule type" value="Transcribed_RNA"/>
</dbReference>
<name>A0A8D8XSE1_9HEMI</name>
<dbReference type="EMBL" id="HBUF01344432">
    <property type="protein sequence ID" value="CAG6707705.1"/>
    <property type="molecule type" value="Transcribed_RNA"/>
</dbReference>
<sequence length="137" mass="15528">MSIITPKRKLLRMSVQDRWEERFSRERVSVQQECRTVGLISHTTRWSKPCFLPHSGADIKHHALVKALFFAAQWGSCQSFVSCRTVGLIAYTTRWSKLRFLPHTGADTQMSSSASSPSSSGRRENLFPCAKLMPLLS</sequence>